<dbReference type="InterPro" id="IPR043917">
    <property type="entry name" value="DUF5753"/>
</dbReference>
<evidence type="ECO:0000259" key="1">
    <source>
        <dbReference type="PROSITE" id="PS50943"/>
    </source>
</evidence>
<sequence length="279" mass="31010">MVNRKDLNPDASAQAAFGARLRSSREVRGWTQDDLSARMGISSGHISGVETTRKSPSLRFAKAADGVFGMAGMVDTFERQWHEMHNGSLLEGYPEYVGYEARAAEIRLFESGLIPGLLQTPEYAAALEASNVRRGSITAEQAQERVTFLIERQAALARPLPPLLFVVLDESCIRRPIGGHEVMDRQLARLVEFAEESNTVFQLAPYAIGEERPFNRLVNLLTLSDRSVFSYVESQTHGHLDRELNSVVPLLRAYHQMQAHALSQAASVDMITQTRKGTL</sequence>
<dbReference type="Pfam" id="PF19054">
    <property type="entry name" value="DUF5753"/>
    <property type="match status" value="1"/>
</dbReference>
<dbReference type="SMART" id="SM00530">
    <property type="entry name" value="HTH_XRE"/>
    <property type="match status" value="1"/>
</dbReference>
<keyword evidence="3" id="KW-1185">Reference proteome</keyword>
<dbReference type="SUPFAM" id="SSF47413">
    <property type="entry name" value="lambda repressor-like DNA-binding domains"/>
    <property type="match status" value="1"/>
</dbReference>
<dbReference type="Pfam" id="PF13560">
    <property type="entry name" value="HTH_31"/>
    <property type="match status" value="1"/>
</dbReference>
<evidence type="ECO:0000313" key="3">
    <source>
        <dbReference type="Proteomes" id="UP001431429"/>
    </source>
</evidence>
<dbReference type="RefSeq" id="WP_250922888.1">
    <property type="nucleotide sequence ID" value="NZ_JAMQAW010000041.1"/>
</dbReference>
<dbReference type="EMBL" id="JAMQAW010000041">
    <property type="protein sequence ID" value="MCM2392567.1"/>
    <property type="molecule type" value="Genomic_DNA"/>
</dbReference>
<protein>
    <submittedName>
        <fullName evidence="2">Helix-turn-helix transcriptional regulator</fullName>
    </submittedName>
</protein>
<comment type="caution">
    <text evidence="2">The sequence shown here is derived from an EMBL/GenBank/DDBJ whole genome shotgun (WGS) entry which is preliminary data.</text>
</comment>
<dbReference type="Proteomes" id="UP001431429">
    <property type="component" value="Unassembled WGS sequence"/>
</dbReference>
<proteinExistence type="predicted"/>
<gene>
    <name evidence="2" type="ORF">NBG84_30515</name>
</gene>
<evidence type="ECO:0000313" key="2">
    <source>
        <dbReference type="EMBL" id="MCM2392567.1"/>
    </source>
</evidence>
<reference evidence="2" key="1">
    <citation type="submission" date="2022-06" db="EMBL/GenBank/DDBJ databases">
        <title>Genome public.</title>
        <authorList>
            <person name="Sun Q."/>
        </authorList>
    </citation>
    <scope>NUCLEOTIDE SEQUENCE</scope>
    <source>
        <strain evidence="2">CWNU-1</strain>
    </source>
</reference>
<feature type="domain" description="HTH cro/C1-type" evidence="1">
    <location>
        <begin position="21"/>
        <end position="63"/>
    </location>
</feature>
<dbReference type="InterPro" id="IPR001387">
    <property type="entry name" value="Cro/C1-type_HTH"/>
</dbReference>
<organism evidence="2 3">
    <name type="scientific">Streptomyces albipurpureus</name>
    <dbReference type="NCBI Taxonomy" id="2897419"/>
    <lineage>
        <taxon>Bacteria</taxon>
        <taxon>Bacillati</taxon>
        <taxon>Actinomycetota</taxon>
        <taxon>Actinomycetes</taxon>
        <taxon>Kitasatosporales</taxon>
        <taxon>Streptomycetaceae</taxon>
        <taxon>Streptomyces</taxon>
    </lineage>
</organism>
<dbReference type="Gene3D" id="1.10.260.40">
    <property type="entry name" value="lambda repressor-like DNA-binding domains"/>
    <property type="match status" value="1"/>
</dbReference>
<name>A0ABT0UVY9_9ACTN</name>
<dbReference type="InterPro" id="IPR010982">
    <property type="entry name" value="Lambda_DNA-bd_dom_sf"/>
</dbReference>
<dbReference type="PROSITE" id="PS50943">
    <property type="entry name" value="HTH_CROC1"/>
    <property type="match status" value="1"/>
</dbReference>
<dbReference type="CDD" id="cd00093">
    <property type="entry name" value="HTH_XRE"/>
    <property type="match status" value="1"/>
</dbReference>
<accession>A0ABT0UVY9</accession>